<dbReference type="FunFam" id="3.40.1180.10:FF:000001">
    <property type="entry name" value="(2E,6E)-farnesyl-diphosphate-specific ditrans,polycis-undecaprenyl-diphosphate synthase"/>
    <property type="match status" value="1"/>
</dbReference>
<keyword evidence="2" id="KW-0460">Magnesium</keyword>
<dbReference type="PROSITE" id="PS01066">
    <property type="entry name" value="UPP_SYNTHASE"/>
    <property type="match status" value="1"/>
</dbReference>
<evidence type="ECO:0000256" key="1">
    <source>
        <dbReference type="ARBA" id="ARBA00022679"/>
    </source>
</evidence>
<organism evidence="3 4">
    <name type="scientific">Candidatus Kinetoplastidibacterium kentomonadis</name>
    <dbReference type="NCBI Taxonomy" id="1576550"/>
    <lineage>
        <taxon>Bacteria</taxon>
        <taxon>Pseudomonadati</taxon>
        <taxon>Pseudomonadota</taxon>
        <taxon>Betaproteobacteria</taxon>
        <taxon>Candidatus Kinetoplastidibacterium</taxon>
    </lineage>
</organism>
<proteinExistence type="inferred from homology"/>
<accession>A0A3S7J9S8</accession>
<feature type="binding site" evidence="2">
    <location>
        <begin position="26"/>
        <end position="29"/>
    </location>
    <ligand>
        <name>substrate</name>
    </ligand>
</feature>
<dbReference type="Gene3D" id="3.40.1180.10">
    <property type="entry name" value="Decaprenyl diphosphate synthase-like"/>
    <property type="match status" value="1"/>
</dbReference>
<evidence type="ECO:0000313" key="4">
    <source>
        <dbReference type="Proteomes" id="UP000266796"/>
    </source>
</evidence>
<dbReference type="InterPro" id="IPR018520">
    <property type="entry name" value="UPP_synth-like_CS"/>
</dbReference>
<dbReference type="GO" id="GO:0016094">
    <property type="term" value="P:polyprenol biosynthetic process"/>
    <property type="evidence" value="ECO:0007669"/>
    <property type="project" value="TreeGrafter"/>
</dbReference>
<dbReference type="InterPro" id="IPR036424">
    <property type="entry name" value="UPP_synth-like_sf"/>
</dbReference>
<keyword evidence="4" id="KW-1185">Reference proteome</keyword>
<dbReference type="EMBL" id="CP025628">
    <property type="protein sequence ID" value="AWD32428.1"/>
    <property type="molecule type" value="Genomic_DNA"/>
</dbReference>
<dbReference type="Proteomes" id="UP000266796">
    <property type="component" value="Chromosome"/>
</dbReference>
<feature type="binding site" evidence="2">
    <location>
        <position position="25"/>
    </location>
    <ligand>
        <name>Mg(2+)</name>
        <dbReference type="ChEBI" id="CHEBI:18420"/>
    </ligand>
</feature>
<reference evidence="3 4" key="1">
    <citation type="journal article" date="2018" name="Parasitology">
        <title>The reduced genome of Candidatus Kinetoplastibacterium sorsogonicusi, the endosymbiont of Kentomonas sorsogonicus (Trypanosomatidae): loss of the haem-synthesis pathway.</title>
        <authorList>
            <person name="Silva F.M."/>
            <person name="Kostygov A.Y."/>
            <person name="Spodareva V.V."/>
            <person name="Butenko A."/>
            <person name="Tossou R."/>
            <person name="Lukes J."/>
            <person name="Yurchenko V."/>
            <person name="Alves J.M.P."/>
        </authorList>
    </citation>
    <scope>NUCLEOTIDE SEQUENCE [LARGE SCALE GENOMIC DNA]</scope>
    <source>
        <strain evidence="3 4">MF-08</strain>
    </source>
</reference>
<name>A0A3S7J9S8_9PROT</name>
<dbReference type="KEGG" id="kso:CKSOR_00307"/>
<evidence type="ECO:0000256" key="2">
    <source>
        <dbReference type="HAMAP-Rule" id="MF_01139"/>
    </source>
</evidence>
<feature type="binding site" evidence="2">
    <location>
        <position position="42"/>
    </location>
    <ligand>
        <name>substrate</name>
    </ligand>
</feature>
<feature type="active site" evidence="2">
    <location>
        <position position="25"/>
    </location>
</feature>
<feature type="binding site" evidence="2">
    <location>
        <position position="74"/>
    </location>
    <ligand>
        <name>substrate</name>
    </ligand>
</feature>
<feature type="binding site" evidence="2">
    <location>
        <begin position="199"/>
        <end position="201"/>
    </location>
    <ligand>
        <name>substrate</name>
    </ligand>
</feature>
<feature type="binding site" evidence="2">
    <location>
        <position position="76"/>
    </location>
    <ligand>
        <name>substrate</name>
    </ligand>
</feature>
<dbReference type="InterPro" id="IPR001441">
    <property type="entry name" value="UPP_synth-like"/>
</dbReference>
<gene>
    <name evidence="3" type="primary">uppS</name>
    <name evidence="3" type="ORF">CKSOR_00307</name>
</gene>
<feature type="binding site" evidence="2">
    <location>
        <position position="212"/>
    </location>
    <ligand>
        <name>Mg(2+)</name>
        <dbReference type="ChEBI" id="CHEBI:18420"/>
    </ligand>
</feature>
<feature type="binding site" evidence="2">
    <location>
        <begin position="70"/>
        <end position="72"/>
    </location>
    <ligand>
        <name>substrate</name>
    </ligand>
</feature>
<evidence type="ECO:0000313" key="3">
    <source>
        <dbReference type="EMBL" id="AWD32428.1"/>
    </source>
</evidence>
<feature type="active site" description="Proton acceptor" evidence="2">
    <location>
        <position position="73"/>
    </location>
</feature>
<dbReference type="Pfam" id="PF01255">
    <property type="entry name" value="Prenyltransf"/>
    <property type="match status" value="1"/>
</dbReference>
<dbReference type="GO" id="GO:0045547">
    <property type="term" value="F:ditrans,polycis-polyprenyl diphosphate synthase [(2E,6E)-farnesyl diphosphate specific] activity"/>
    <property type="evidence" value="ECO:0007669"/>
    <property type="project" value="TreeGrafter"/>
</dbReference>
<comment type="function">
    <text evidence="2">Catalyzes the condensation of isopentenyl diphosphate (IPP) with allylic pyrophosphates generating different type of terpenoids.</text>
</comment>
<dbReference type="PANTHER" id="PTHR10291:SF0">
    <property type="entry name" value="DEHYDRODOLICHYL DIPHOSPHATE SYNTHASE 2"/>
    <property type="match status" value="1"/>
</dbReference>
<dbReference type="RefSeq" id="WP_199919614.1">
    <property type="nucleotide sequence ID" value="NZ_CP025628.1"/>
</dbReference>
<feature type="binding site" evidence="2">
    <location>
        <position position="30"/>
    </location>
    <ligand>
        <name>substrate</name>
    </ligand>
</feature>
<dbReference type="AlphaFoldDB" id="A0A3S7J9S8"/>
<comment type="similarity">
    <text evidence="2">Belongs to the UPP synthase family.</text>
</comment>
<protein>
    <recommendedName>
        <fullName evidence="2">Isoprenyl transferase</fullName>
        <ecNumber evidence="2">2.5.1.-</ecNumber>
    </recommendedName>
</protein>
<comment type="cofactor">
    <cofactor evidence="2">
        <name>Mg(2+)</name>
        <dbReference type="ChEBI" id="CHEBI:18420"/>
    </cofactor>
    <text evidence="2">Binds 2 magnesium ions per subunit.</text>
</comment>
<feature type="binding site" evidence="2">
    <location>
        <position position="193"/>
    </location>
    <ligand>
        <name>substrate</name>
    </ligand>
</feature>
<dbReference type="CDD" id="cd00475">
    <property type="entry name" value="Cis_IPPS"/>
    <property type="match status" value="1"/>
</dbReference>
<keyword evidence="2" id="KW-0479">Metal-binding</keyword>
<keyword evidence="1 2" id="KW-0808">Transferase</keyword>
<feature type="binding site" evidence="2">
    <location>
        <position position="38"/>
    </location>
    <ligand>
        <name>substrate</name>
    </ligand>
</feature>
<dbReference type="PANTHER" id="PTHR10291">
    <property type="entry name" value="DEHYDRODOLICHYL DIPHOSPHATE SYNTHASE FAMILY MEMBER"/>
    <property type="match status" value="1"/>
</dbReference>
<sequence length="256" mass="29859">MHSDIKKNKIFPDKSIPKHLAIIMDGNGRWALKKSLSRHSGHLEGVHTVHKIIKDCLHYKVKYLTLFAFSSENWRRPIEEITNLITIFINVLKAEMDRITDSGICFNVIGNLSVLDINLRKLILEATNKTLNNKKLYLTLAINYGGRWDILQAIKSMLSNNKDIHKNMDIIDEKFFSNYLSMSWAPDPDLIIRTGGEQRISNFLIWNLAYTEIYFTNKFWPEFNSIDLELALNWYSTRERRFGGLNVNKNKILKVQ</sequence>
<dbReference type="GO" id="GO:0000287">
    <property type="term" value="F:magnesium ion binding"/>
    <property type="evidence" value="ECO:0007669"/>
    <property type="project" value="UniProtKB-UniRule"/>
</dbReference>
<dbReference type="SUPFAM" id="SSF64005">
    <property type="entry name" value="Undecaprenyl diphosphate synthase"/>
    <property type="match status" value="1"/>
</dbReference>
<dbReference type="EC" id="2.5.1.-" evidence="2"/>
<dbReference type="NCBIfam" id="TIGR00055">
    <property type="entry name" value="uppS"/>
    <property type="match status" value="1"/>
</dbReference>
<dbReference type="HAMAP" id="MF_01139">
    <property type="entry name" value="ISPT"/>
    <property type="match status" value="1"/>
</dbReference>
<comment type="subunit">
    <text evidence="2">Homodimer.</text>
</comment>